<dbReference type="PANTHER" id="PTHR30204:SF97">
    <property type="entry name" value="MERR FAMILY REGULATORY PROTEIN"/>
    <property type="match status" value="1"/>
</dbReference>
<dbReference type="InterPro" id="IPR010499">
    <property type="entry name" value="AraC_E-bd"/>
</dbReference>
<proteinExistence type="predicted"/>
<name>A0A7W9IAL9_9ACTN</name>
<dbReference type="AlphaFoldDB" id="A0A7W9IAL9"/>
<evidence type="ECO:0000259" key="2">
    <source>
        <dbReference type="PROSITE" id="PS50937"/>
    </source>
</evidence>
<dbReference type="GO" id="GO:0003677">
    <property type="term" value="F:DNA binding"/>
    <property type="evidence" value="ECO:0007669"/>
    <property type="project" value="UniProtKB-KW"/>
</dbReference>
<evidence type="ECO:0000256" key="1">
    <source>
        <dbReference type="ARBA" id="ARBA00023125"/>
    </source>
</evidence>
<dbReference type="Pfam" id="PF13411">
    <property type="entry name" value="MerR_1"/>
    <property type="match status" value="1"/>
</dbReference>
<keyword evidence="4" id="KW-1185">Reference proteome</keyword>
<dbReference type="SUPFAM" id="SSF46955">
    <property type="entry name" value="Putative DNA-binding domain"/>
    <property type="match status" value="1"/>
</dbReference>
<dbReference type="InterPro" id="IPR047057">
    <property type="entry name" value="MerR_fam"/>
</dbReference>
<dbReference type="PROSITE" id="PS50937">
    <property type="entry name" value="HTH_MERR_2"/>
    <property type="match status" value="1"/>
</dbReference>
<dbReference type="PANTHER" id="PTHR30204">
    <property type="entry name" value="REDOX-CYCLING DRUG-SENSING TRANSCRIPTIONAL ACTIVATOR SOXR"/>
    <property type="match status" value="1"/>
</dbReference>
<dbReference type="InterPro" id="IPR009061">
    <property type="entry name" value="DNA-bd_dom_put_sf"/>
</dbReference>
<dbReference type="EMBL" id="JACHMP010000001">
    <property type="protein sequence ID" value="MBB5817230.1"/>
    <property type="molecule type" value="Genomic_DNA"/>
</dbReference>
<accession>A0A7W9IAL9</accession>
<dbReference type="InterPro" id="IPR011256">
    <property type="entry name" value="Reg_factor_effector_dom_sf"/>
</dbReference>
<dbReference type="InterPro" id="IPR029442">
    <property type="entry name" value="GyrI-like"/>
</dbReference>
<protein>
    <submittedName>
        <fullName evidence="3">DNA-binding transcriptional MerR regulator/effector-binding domain-containing protein</fullName>
    </submittedName>
</protein>
<dbReference type="InterPro" id="IPR000551">
    <property type="entry name" value="MerR-type_HTH_dom"/>
</dbReference>
<dbReference type="Gene3D" id="3.20.80.10">
    <property type="entry name" value="Regulatory factor, effector binding domain"/>
    <property type="match status" value="1"/>
</dbReference>
<dbReference type="SMART" id="SM00871">
    <property type="entry name" value="AraC_E_bind"/>
    <property type="match status" value="1"/>
</dbReference>
<keyword evidence="1 3" id="KW-0238">DNA-binding</keyword>
<dbReference type="Proteomes" id="UP000540685">
    <property type="component" value="Unassembled WGS sequence"/>
</dbReference>
<feature type="domain" description="HTH merR-type" evidence="2">
    <location>
        <begin position="1"/>
        <end position="71"/>
    </location>
</feature>
<dbReference type="GO" id="GO:0003700">
    <property type="term" value="F:DNA-binding transcription factor activity"/>
    <property type="evidence" value="ECO:0007669"/>
    <property type="project" value="InterPro"/>
</dbReference>
<organism evidence="3 4">
    <name type="scientific">Streptosporangium becharense</name>
    <dbReference type="NCBI Taxonomy" id="1816182"/>
    <lineage>
        <taxon>Bacteria</taxon>
        <taxon>Bacillati</taxon>
        <taxon>Actinomycetota</taxon>
        <taxon>Actinomycetes</taxon>
        <taxon>Streptosporangiales</taxon>
        <taxon>Streptosporangiaceae</taxon>
        <taxon>Streptosporangium</taxon>
    </lineage>
</organism>
<dbReference type="SMART" id="SM00422">
    <property type="entry name" value="HTH_MERR"/>
    <property type="match status" value="1"/>
</dbReference>
<sequence length="283" mass="30502">MLSIGEFASIGRVSIRMLRHYDSIGLLTPARVDPSSGYRFYDDSQFAALDHILALKDLGLRLEAITRVVRGEVDGEELYELLAARRAELAAQIERETACLRRLDARLRQLEGESPMSEQSRRLAALTVEVKSLPPLRVARATATAGGFGPAAISPVIGPLFDRLYRSVADAGVHVGPTSVATYGADTAGDGSGVIVTAGFPVGPDVVSGDGFEVVELPAVESAATTVHRGSMATIGGTWEALHQWTAEQGYGPDEVCREFYLVAEPDPQENWVTELQLPITRR</sequence>
<dbReference type="RefSeq" id="WP_184546308.1">
    <property type="nucleotide sequence ID" value="NZ_JACHMP010000001.1"/>
</dbReference>
<dbReference type="SUPFAM" id="SSF55136">
    <property type="entry name" value="Probable bacterial effector-binding domain"/>
    <property type="match status" value="1"/>
</dbReference>
<dbReference type="Gene3D" id="1.10.1660.10">
    <property type="match status" value="1"/>
</dbReference>
<comment type="caution">
    <text evidence="3">The sequence shown here is derived from an EMBL/GenBank/DDBJ whole genome shotgun (WGS) entry which is preliminary data.</text>
</comment>
<evidence type="ECO:0000313" key="3">
    <source>
        <dbReference type="EMBL" id="MBB5817230.1"/>
    </source>
</evidence>
<evidence type="ECO:0000313" key="4">
    <source>
        <dbReference type="Proteomes" id="UP000540685"/>
    </source>
</evidence>
<dbReference type="CDD" id="cd01107">
    <property type="entry name" value="HTH_BmrR"/>
    <property type="match status" value="1"/>
</dbReference>
<reference evidence="3 4" key="1">
    <citation type="submission" date="2020-08" db="EMBL/GenBank/DDBJ databases">
        <title>Sequencing the genomes of 1000 actinobacteria strains.</title>
        <authorList>
            <person name="Klenk H.-P."/>
        </authorList>
    </citation>
    <scope>NUCLEOTIDE SEQUENCE [LARGE SCALE GENOMIC DNA]</scope>
    <source>
        <strain evidence="3 4">DSM 46887</strain>
    </source>
</reference>
<gene>
    <name evidence="3" type="ORF">F4562_000292</name>
</gene>
<dbReference type="Pfam" id="PF06445">
    <property type="entry name" value="GyrI-like"/>
    <property type="match status" value="1"/>
</dbReference>